<gene>
    <name evidence="2" type="ORF">BN3087_420017</name>
</gene>
<accession>A0A0S4XN38</accession>
<proteinExistence type="predicted"/>
<name>A0A0S4XN38_9BACT</name>
<feature type="signal peptide" evidence="1">
    <location>
        <begin position="1"/>
        <end position="32"/>
    </location>
</feature>
<keyword evidence="1" id="KW-0732">Signal</keyword>
<dbReference type="AlphaFoldDB" id="A0A0S4XN38"/>
<feature type="chain" id="PRO_5006629803" evidence="1">
    <location>
        <begin position="33"/>
        <end position="135"/>
    </location>
</feature>
<evidence type="ECO:0000256" key="1">
    <source>
        <dbReference type="SAM" id="SignalP"/>
    </source>
</evidence>
<reference evidence="2" key="1">
    <citation type="submission" date="2015-11" db="EMBL/GenBank/DDBJ databases">
        <authorList>
            <person name="Zhang Y."/>
            <person name="Guo Z."/>
        </authorList>
    </citation>
    <scope>NUCLEOTIDE SEQUENCE</scope>
    <source>
        <strain evidence="2">BN30871</strain>
    </source>
</reference>
<sequence>MLNLLKILQSNKTPSFLSALILLFSHSTICFSEDITDPINQWHSTTTIHGLYEIREEARKFIANQNSANHTKWVALDPNYKIIVPRCTVPLKVKWGPKSYGISQKSVLVYCTKSISTNNELKGWDVAVPVIPTKK</sequence>
<evidence type="ECO:0000313" key="2">
    <source>
        <dbReference type="EMBL" id="CUV65707.1"/>
    </source>
</evidence>
<organism evidence="2">
    <name type="scientific">Sulfurovum sp. enrichment culture clone C5</name>
    <dbReference type="NCBI Taxonomy" id="497650"/>
    <lineage>
        <taxon>Bacteria</taxon>
        <taxon>Pseudomonadati</taxon>
        <taxon>Campylobacterota</taxon>
        <taxon>Epsilonproteobacteria</taxon>
        <taxon>Campylobacterales</taxon>
        <taxon>Sulfurovaceae</taxon>
        <taxon>Sulfurovum</taxon>
        <taxon>environmental samples</taxon>
    </lineage>
</organism>
<protein>
    <submittedName>
        <fullName evidence="2">Uncharacterized protein</fullName>
    </submittedName>
</protein>
<dbReference type="EMBL" id="FAXN01000043">
    <property type="protein sequence ID" value="CUV65707.1"/>
    <property type="molecule type" value="Genomic_DNA"/>
</dbReference>